<proteinExistence type="predicted"/>
<accession>A0A8S5RWB6</accession>
<evidence type="ECO:0000313" key="1">
    <source>
        <dbReference type="EMBL" id="DAF42847.1"/>
    </source>
</evidence>
<name>A0A8S5RWB6_9CAUD</name>
<reference evidence="1" key="1">
    <citation type="journal article" date="2021" name="Proc. Natl. Acad. Sci. U.S.A.">
        <title>A Catalog of Tens of Thousands of Viruses from Human Metagenomes Reveals Hidden Associations with Chronic Diseases.</title>
        <authorList>
            <person name="Tisza M.J."/>
            <person name="Buck C.B."/>
        </authorList>
    </citation>
    <scope>NUCLEOTIDE SEQUENCE</scope>
    <source>
        <strain evidence="1">CtHip2</strain>
    </source>
</reference>
<organism evidence="1">
    <name type="scientific">Siphoviridae sp. ctHip2</name>
    <dbReference type="NCBI Taxonomy" id="2827830"/>
    <lineage>
        <taxon>Viruses</taxon>
        <taxon>Duplodnaviria</taxon>
        <taxon>Heunggongvirae</taxon>
        <taxon>Uroviricota</taxon>
        <taxon>Caudoviricetes</taxon>
    </lineage>
</organism>
<sequence length="135" mass="15563">MTEKVKEYRILFNDEDTLTLDPSDLITSHFLEVNKTITNYTAKGETFKEDFICAEKALIVINIKKLIGKKTALSKDAYNRLTSCYDIVAFAIDYENSNNNKTLILPIEGENGINESQYITFDEEENEKVLKIYFN</sequence>
<dbReference type="EMBL" id="BK032497">
    <property type="protein sequence ID" value="DAF42847.1"/>
    <property type="molecule type" value="Genomic_DNA"/>
</dbReference>
<protein>
    <submittedName>
        <fullName evidence="1">Uncharacterized protein</fullName>
    </submittedName>
</protein>